<dbReference type="EMBL" id="CASHSV030000001">
    <property type="protein sequence ID" value="CAJ2633051.1"/>
    <property type="molecule type" value="Genomic_DNA"/>
</dbReference>
<name>A0ACB0IL20_TRIPR</name>
<reference evidence="1" key="1">
    <citation type="submission" date="2023-10" db="EMBL/GenBank/DDBJ databases">
        <authorList>
            <person name="Rodriguez Cubillos JULIANA M."/>
            <person name="De Vega J."/>
        </authorList>
    </citation>
    <scope>NUCLEOTIDE SEQUENCE</scope>
</reference>
<sequence>MRSLTLFSLFSLIPAATRPPPPPPENPKSNPIQLTQKPLSRKTSSSSQMGRKSSTPTPKFQFLKFCSLKLSMKLGIWMSINSDHLLLLFKSNTELWRKEDVYVSLCSCACNNDLFELVCDDRTFRGRLRLKRRVRNI</sequence>
<evidence type="ECO:0000313" key="2">
    <source>
        <dbReference type="Proteomes" id="UP001177021"/>
    </source>
</evidence>
<organism evidence="1 2">
    <name type="scientific">Trifolium pratense</name>
    <name type="common">Red clover</name>
    <dbReference type="NCBI Taxonomy" id="57577"/>
    <lineage>
        <taxon>Eukaryota</taxon>
        <taxon>Viridiplantae</taxon>
        <taxon>Streptophyta</taxon>
        <taxon>Embryophyta</taxon>
        <taxon>Tracheophyta</taxon>
        <taxon>Spermatophyta</taxon>
        <taxon>Magnoliopsida</taxon>
        <taxon>eudicotyledons</taxon>
        <taxon>Gunneridae</taxon>
        <taxon>Pentapetalae</taxon>
        <taxon>rosids</taxon>
        <taxon>fabids</taxon>
        <taxon>Fabales</taxon>
        <taxon>Fabaceae</taxon>
        <taxon>Papilionoideae</taxon>
        <taxon>50 kb inversion clade</taxon>
        <taxon>NPAAA clade</taxon>
        <taxon>Hologalegina</taxon>
        <taxon>IRL clade</taxon>
        <taxon>Trifolieae</taxon>
        <taxon>Trifolium</taxon>
    </lineage>
</organism>
<accession>A0ACB0IL20</accession>
<comment type="caution">
    <text evidence="1">The sequence shown here is derived from an EMBL/GenBank/DDBJ whole genome shotgun (WGS) entry which is preliminary data.</text>
</comment>
<gene>
    <name evidence="1" type="ORF">MILVUS5_LOCUS4213</name>
</gene>
<evidence type="ECO:0000313" key="1">
    <source>
        <dbReference type="EMBL" id="CAJ2633051.1"/>
    </source>
</evidence>
<proteinExistence type="predicted"/>
<keyword evidence="2" id="KW-1185">Reference proteome</keyword>
<dbReference type="Proteomes" id="UP001177021">
    <property type="component" value="Unassembled WGS sequence"/>
</dbReference>
<protein>
    <submittedName>
        <fullName evidence="1">Uncharacterized protein</fullName>
    </submittedName>
</protein>